<sequence>MFFTQGSRTHNTKFNQAKFSIFAVQISVRKFQILVKFSLKFD</sequence>
<proteinExistence type="predicted"/>
<reference evidence="1 2" key="1">
    <citation type="submission" date="2008-08" db="EMBL/GenBank/DDBJ databases">
        <authorList>
            <person name="Madupu R."/>
            <person name="Durkin A.S."/>
            <person name="Torralba M."/>
            <person name="Methe B."/>
            <person name="Sutton G.G."/>
            <person name="Strausberg R.L."/>
            <person name="Nelson K.E."/>
        </authorList>
    </citation>
    <scope>NUCLEOTIDE SEQUENCE [LARGE SCALE GENOMIC DNA]</scope>
    <source>
        <strain evidence="1 2">RM3267</strain>
    </source>
</reference>
<dbReference type="Proteomes" id="UP000003082">
    <property type="component" value="Unassembled WGS sequence"/>
</dbReference>
<dbReference type="AlphaFoldDB" id="B9D5N1"/>
<name>B9D5N1_CAMRE</name>
<comment type="caution">
    <text evidence="1">The sequence shown here is derived from an EMBL/GenBank/DDBJ whole genome shotgun (WGS) entry which is preliminary data.</text>
</comment>
<dbReference type="EMBL" id="ACFU01000041">
    <property type="protein sequence ID" value="EEF12717.1"/>
    <property type="molecule type" value="Genomic_DNA"/>
</dbReference>
<evidence type="ECO:0000313" key="1">
    <source>
        <dbReference type="EMBL" id="EEF12717.1"/>
    </source>
</evidence>
<protein>
    <submittedName>
        <fullName evidence="1">Uncharacterized protein</fullName>
    </submittedName>
</protein>
<keyword evidence="2" id="KW-1185">Reference proteome</keyword>
<gene>
    <name evidence="1" type="ORF">CAMRE0001_3280</name>
</gene>
<organism evidence="1 2">
    <name type="scientific">Campylobacter rectus RM3267</name>
    <dbReference type="NCBI Taxonomy" id="553218"/>
    <lineage>
        <taxon>Bacteria</taxon>
        <taxon>Pseudomonadati</taxon>
        <taxon>Campylobacterota</taxon>
        <taxon>Epsilonproteobacteria</taxon>
        <taxon>Campylobacterales</taxon>
        <taxon>Campylobacteraceae</taxon>
        <taxon>Campylobacter</taxon>
    </lineage>
</organism>
<evidence type="ECO:0000313" key="2">
    <source>
        <dbReference type="Proteomes" id="UP000003082"/>
    </source>
</evidence>
<accession>B9D5N1</accession>